<dbReference type="RefSeq" id="WP_064213924.1">
    <property type="nucleotide sequence ID" value="NZ_LUCQ01000018.1"/>
</dbReference>
<sequence>MKFTKLSEYVHDLKFKLEDKGFLDKEIEMHLLLIKKEIDNIRDTEHKTKQRISELLYNL</sequence>
<dbReference type="EMBL" id="LUCQ01000018">
    <property type="protein sequence ID" value="OAO82614.1"/>
    <property type="molecule type" value="Genomic_DNA"/>
</dbReference>
<reference evidence="1 2" key="1">
    <citation type="submission" date="2016-03" db="EMBL/GenBank/DDBJ databases">
        <title>Spore heat resistance.</title>
        <authorList>
            <person name="Boekhorst J."/>
            <person name="Berendsen E.M."/>
            <person name="Wells-Bennik M.H."/>
            <person name="Kuipers O.P."/>
        </authorList>
    </citation>
    <scope>NUCLEOTIDE SEQUENCE [LARGE SCALE GENOMIC DNA]</scope>
    <source>
        <strain evidence="1 2">AF16</strain>
    </source>
</reference>
<organism evidence="1 2">
    <name type="scientific">Anoxybacillus flavithermus</name>
    <dbReference type="NCBI Taxonomy" id="33934"/>
    <lineage>
        <taxon>Bacteria</taxon>
        <taxon>Bacillati</taxon>
        <taxon>Bacillota</taxon>
        <taxon>Bacilli</taxon>
        <taxon>Bacillales</taxon>
        <taxon>Anoxybacillaceae</taxon>
        <taxon>Anoxybacillus</taxon>
    </lineage>
</organism>
<dbReference type="AlphaFoldDB" id="A0A178TNT9"/>
<name>A0A178TNT9_9BACL</name>
<dbReference type="Proteomes" id="UP000078336">
    <property type="component" value="Unassembled WGS sequence"/>
</dbReference>
<proteinExistence type="predicted"/>
<gene>
    <name evidence="1" type="ORF">TAF16_0234</name>
</gene>
<dbReference type="PATRIC" id="fig|33934.7.peg.1714"/>
<evidence type="ECO:0000313" key="1">
    <source>
        <dbReference type="EMBL" id="OAO82614.1"/>
    </source>
</evidence>
<evidence type="ECO:0000313" key="2">
    <source>
        <dbReference type="Proteomes" id="UP000078336"/>
    </source>
</evidence>
<keyword evidence="2" id="KW-1185">Reference proteome</keyword>
<protein>
    <submittedName>
        <fullName evidence="1">Uncharacterized protein</fullName>
    </submittedName>
</protein>
<accession>A0A178TNT9</accession>
<comment type="caution">
    <text evidence="1">The sequence shown here is derived from an EMBL/GenBank/DDBJ whole genome shotgun (WGS) entry which is preliminary data.</text>
</comment>